<dbReference type="Pfam" id="PF07521">
    <property type="entry name" value="RMMBL"/>
    <property type="match status" value="1"/>
</dbReference>
<feature type="domain" description="Metallo-beta-lactamase" evidence="2">
    <location>
        <begin position="14"/>
        <end position="239"/>
    </location>
</feature>
<dbReference type="InterPro" id="IPR050698">
    <property type="entry name" value="MBL"/>
</dbReference>
<dbReference type="GO" id="GO:0004521">
    <property type="term" value="F:RNA endonuclease activity"/>
    <property type="evidence" value="ECO:0007669"/>
    <property type="project" value="TreeGrafter"/>
</dbReference>
<dbReference type="Gene3D" id="3.40.50.10890">
    <property type="match status" value="1"/>
</dbReference>
<dbReference type="Pfam" id="PF10996">
    <property type="entry name" value="Beta-Casp"/>
    <property type="match status" value="1"/>
</dbReference>
<protein>
    <submittedName>
        <fullName evidence="4">Metallo-beta-lactamase family protein</fullName>
    </submittedName>
</protein>
<dbReference type="SMART" id="SM01027">
    <property type="entry name" value="Beta-Casp"/>
    <property type="match status" value="1"/>
</dbReference>
<evidence type="ECO:0000259" key="2">
    <source>
        <dbReference type="SMART" id="SM00849"/>
    </source>
</evidence>
<dbReference type="InterPro" id="IPR011108">
    <property type="entry name" value="RMMBL"/>
</dbReference>
<dbReference type="Pfam" id="PF00753">
    <property type="entry name" value="Lactamase_B"/>
    <property type="match status" value="1"/>
</dbReference>
<dbReference type="SUPFAM" id="SSF56281">
    <property type="entry name" value="Metallo-hydrolase/oxidoreductase"/>
    <property type="match status" value="1"/>
</dbReference>
<evidence type="ECO:0000259" key="3">
    <source>
        <dbReference type="SMART" id="SM01027"/>
    </source>
</evidence>
<sequence length="446" mass="50618">MIKIKFLGAARTVTGSSYLVSSDKKKFLVDCGMFQGIDVEERNYLPYDFNPAELDFVLITHAHIDHIGLLPKLVKHGFRGPIYLTNETSAVAYHLLLDSAKIQENNLRDSRWRPSRGKLIYDTTDALETIALFRPVKFDDEVNIDGVVVKFERAGHALGAASIMCKVDSKIIYFSGDLGRSEHPFLQPFDLAPRNADFVIMESLYGGIYHEQRAETIAKFERSINDIFNRNGNVIIPAFALQRTQEILYTLKKSYQDKQINKLEGVNLDSPLAQKITEVYTHSIFLNNSLGKDLFEFEQLRFIRNPKKLTRSKFESSIIIAGSGMCEGGRILGHLNKYLPDPRNGVLIVGFQAEGTLGRELLSGAKSVTINKKSVPVRAEIEDFLGFSAHADHKDLTLWLNRFDKKNLRKIFLVHAETERMDAFIDKENLKNSAYAPEWKEEIVLD</sequence>
<proteinExistence type="predicted"/>
<name>A0A0G0GYK6_9BACT</name>
<organism evidence="4 5">
    <name type="scientific">candidate division WS6 bacterium GW2011_GWA2_37_6</name>
    <dbReference type="NCBI Taxonomy" id="1619087"/>
    <lineage>
        <taxon>Bacteria</taxon>
        <taxon>Candidatus Dojkabacteria</taxon>
    </lineage>
</organism>
<dbReference type="InterPro" id="IPR001279">
    <property type="entry name" value="Metallo-B-lactamas"/>
</dbReference>
<gene>
    <name evidence="4" type="ORF">US52_C0036G0010</name>
</gene>
<dbReference type="Gene3D" id="3.60.15.10">
    <property type="entry name" value="Ribonuclease Z/Hydroxyacylglutathione hydrolase-like"/>
    <property type="match status" value="1"/>
</dbReference>
<evidence type="ECO:0000256" key="1">
    <source>
        <dbReference type="ARBA" id="ARBA00022801"/>
    </source>
</evidence>
<evidence type="ECO:0000313" key="5">
    <source>
        <dbReference type="Proteomes" id="UP000034852"/>
    </source>
</evidence>
<reference evidence="4 5" key="1">
    <citation type="journal article" date="2015" name="Nature">
        <title>rRNA introns, odd ribosomes, and small enigmatic genomes across a large radiation of phyla.</title>
        <authorList>
            <person name="Brown C.T."/>
            <person name="Hug L.A."/>
            <person name="Thomas B.C."/>
            <person name="Sharon I."/>
            <person name="Castelle C.J."/>
            <person name="Singh A."/>
            <person name="Wilkins M.J."/>
            <person name="Williams K.H."/>
            <person name="Banfield J.F."/>
        </authorList>
    </citation>
    <scope>NUCLEOTIDE SEQUENCE [LARGE SCALE GENOMIC DNA]</scope>
</reference>
<dbReference type="PANTHER" id="PTHR11203:SF37">
    <property type="entry name" value="INTEGRATOR COMPLEX SUBUNIT 11"/>
    <property type="match status" value="1"/>
</dbReference>
<keyword evidence="1" id="KW-0378">Hydrolase</keyword>
<dbReference type="EMBL" id="LBTH01000036">
    <property type="protein sequence ID" value="KKQ35092.1"/>
    <property type="molecule type" value="Genomic_DNA"/>
</dbReference>
<dbReference type="InterPro" id="IPR022712">
    <property type="entry name" value="Beta_Casp"/>
</dbReference>
<dbReference type="CDD" id="cd16295">
    <property type="entry name" value="TTHA0252-CPSF-like_MBL-fold"/>
    <property type="match status" value="1"/>
</dbReference>
<dbReference type="InterPro" id="IPR036866">
    <property type="entry name" value="RibonucZ/Hydroxyglut_hydro"/>
</dbReference>
<dbReference type="Proteomes" id="UP000034852">
    <property type="component" value="Unassembled WGS sequence"/>
</dbReference>
<dbReference type="SMART" id="SM00849">
    <property type="entry name" value="Lactamase_B"/>
    <property type="match status" value="1"/>
</dbReference>
<comment type="caution">
    <text evidence="4">The sequence shown here is derived from an EMBL/GenBank/DDBJ whole genome shotgun (WGS) entry which is preliminary data.</text>
</comment>
<dbReference type="PATRIC" id="fig|1619087.5.peg.458"/>
<dbReference type="PANTHER" id="PTHR11203">
    <property type="entry name" value="CLEAVAGE AND POLYADENYLATION SPECIFICITY FACTOR FAMILY MEMBER"/>
    <property type="match status" value="1"/>
</dbReference>
<dbReference type="GO" id="GO:0016787">
    <property type="term" value="F:hydrolase activity"/>
    <property type="evidence" value="ECO:0007669"/>
    <property type="project" value="UniProtKB-KW"/>
</dbReference>
<evidence type="ECO:0000313" key="4">
    <source>
        <dbReference type="EMBL" id="KKQ35092.1"/>
    </source>
</evidence>
<accession>A0A0G0GYK6</accession>
<dbReference type="AlphaFoldDB" id="A0A0G0GYK6"/>
<feature type="domain" description="Beta-Casp" evidence="3">
    <location>
        <begin position="244"/>
        <end position="361"/>
    </location>
</feature>